<keyword evidence="2" id="KW-1185">Reference proteome</keyword>
<sequence length="588" mass="66026">MAERLRLRISEEPYYSDPLLTDLPDELIRLILFKITDPKTLFVSSLVSKRIASILTHSQSLSLLPGEILRLIFSKISDPKTLLACFLVSKRIASILSHSQSLSLQFPTPLISLSGDTQSKKSFLDLCLLLMNLLRRFNGVRSLHIELPCSCRCPEDIFLKWKAKADVRYGILSFLLTKFVSKINDENVKVEKEKEEEGEENWVNPFKEFWPFYYASAMYLMMLFLIFRRPNLDSVELVDSKKHGKLSLRGEELVKLRTAKNLVFFGPRAHQKIWYAPKLRLPLSGFEMKEVALVVIRGDRVANGKGSGGGGVGEVAEGNVEDALDGGFEDDEHGIFGEAMTQMLTRKIHQENAWKQEQAMNKVIASIQTLDELEKIKDIEAELVDCLRSSCRKLSYFSSAKLRSIETFKKVACRDAVYKQVRPPSSLCKEGCNVHRWQHPPSGTWKFNCDCASSQAGKAAFGIVVRDVDGADKTVCGDFLAAVYKQARPLSSLCNEGRNVQQWQHPPIGTWKSNREGASSQAAWKAAFGIVVRDVDGAVISRIAQTQSGQFKWLAIWSETGSSSDPKKIIGIRNSGGNLRSWEIQALN</sequence>
<proteinExistence type="predicted"/>
<dbReference type="Proteomes" id="UP000828048">
    <property type="component" value="Chromosome 2"/>
</dbReference>
<dbReference type="EMBL" id="CM037152">
    <property type="protein sequence ID" value="KAH7833950.1"/>
    <property type="molecule type" value="Genomic_DNA"/>
</dbReference>
<accession>A0ACB7X059</accession>
<comment type="caution">
    <text evidence="1">The sequence shown here is derived from an EMBL/GenBank/DDBJ whole genome shotgun (WGS) entry which is preliminary data.</text>
</comment>
<name>A0ACB7X059_9ERIC</name>
<evidence type="ECO:0000313" key="1">
    <source>
        <dbReference type="EMBL" id="KAH7833950.1"/>
    </source>
</evidence>
<organism evidence="1 2">
    <name type="scientific">Vaccinium darrowii</name>
    <dbReference type="NCBI Taxonomy" id="229202"/>
    <lineage>
        <taxon>Eukaryota</taxon>
        <taxon>Viridiplantae</taxon>
        <taxon>Streptophyta</taxon>
        <taxon>Embryophyta</taxon>
        <taxon>Tracheophyta</taxon>
        <taxon>Spermatophyta</taxon>
        <taxon>Magnoliopsida</taxon>
        <taxon>eudicotyledons</taxon>
        <taxon>Gunneridae</taxon>
        <taxon>Pentapetalae</taxon>
        <taxon>asterids</taxon>
        <taxon>Ericales</taxon>
        <taxon>Ericaceae</taxon>
        <taxon>Vaccinioideae</taxon>
        <taxon>Vaccinieae</taxon>
        <taxon>Vaccinium</taxon>
    </lineage>
</organism>
<reference evidence="1 2" key="1">
    <citation type="journal article" date="2021" name="Hortic Res">
        <title>High-quality reference genome and annotation aids understanding of berry development for evergreen blueberry (Vaccinium darrowii).</title>
        <authorList>
            <person name="Yu J."/>
            <person name="Hulse-Kemp A.M."/>
            <person name="Babiker E."/>
            <person name="Staton M."/>
        </authorList>
    </citation>
    <scope>NUCLEOTIDE SEQUENCE [LARGE SCALE GENOMIC DNA]</scope>
    <source>
        <strain evidence="2">cv. NJ 8807/NJ 8810</strain>
        <tissue evidence="1">Young leaf</tissue>
    </source>
</reference>
<evidence type="ECO:0000313" key="2">
    <source>
        <dbReference type="Proteomes" id="UP000828048"/>
    </source>
</evidence>
<protein>
    <submittedName>
        <fullName evidence="1">Uncharacterized protein</fullName>
    </submittedName>
</protein>
<gene>
    <name evidence="1" type="ORF">Vadar_011328</name>
</gene>